<comment type="function">
    <text evidence="1">NodD regulates the expression of the nodABCFE genes which encode other nodulation proteins. NodD is also a negative regulator of its own expression. Binds flavonoids as inducers.</text>
</comment>
<organism evidence="8 9">
    <name type="scientific">Bradyrhizobium lablabi</name>
    <dbReference type="NCBI Taxonomy" id="722472"/>
    <lineage>
        <taxon>Bacteria</taxon>
        <taxon>Pseudomonadati</taxon>
        <taxon>Pseudomonadota</taxon>
        <taxon>Alphaproteobacteria</taxon>
        <taxon>Hyphomicrobiales</taxon>
        <taxon>Nitrobacteraceae</taxon>
        <taxon>Bradyrhizobium</taxon>
    </lineage>
</organism>
<evidence type="ECO:0000256" key="4">
    <source>
        <dbReference type="ARBA" id="ARBA00023015"/>
    </source>
</evidence>
<dbReference type="EMBL" id="FNTI01000001">
    <property type="protein sequence ID" value="SED86077.1"/>
    <property type="molecule type" value="Genomic_DNA"/>
</dbReference>
<dbReference type="Pfam" id="PF03466">
    <property type="entry name" value="LysR_substrate"/>
    <property type="match status" value="1"/>
</dbReference>
<dbReference type="GO" id="GO:0003677">
    <property type="term" value="F:DNA binding"/>
    <property type="evidence" value="ECO:0007669"/>
    <property type="project" value="UniProtKB-KW"/>
</dbReference>
<sequence length="308" mass="33755">MSRTAPKLAALDLNLLVVFDAIMRDRSVTRAGQRLGLSQPAMSHALTRLRHMLKDELFVRSPTGMVPTPRAEELATPIRIALDGLQQSLETVQFDPSKATATFRIAVDNYAAIVLVAPVAAQIAKSAPGVKLDFRPSGTLNVLEQLDRSELHLALGPSGVQGERFSRKRLLQDQFVVVHRKGHPAAKAQEFSTEKLATLAQLEISSAQFGADFVDADPGRSKPGPGPAMRAPFLSAAQILATSDLVSVLPLNVAKNMTTSHHLVFRRLSRPPKPIEAAMIWLRRLDNQPAHAWLRDLISQITRDLQDK</sequence>
<evidence type="ECO:0000256" key="5">
    <source>
        <dbReference type="ARBA" id="ARBA00023125"/>
    </source>
</evidence>
<dbReference type="GO" id="GO:0003700">
    <property type="term" value="F:DNA-binding transcription factor activity"/>
    <property type="evidence" value="ECO:0007669"/>
    <property type="project" value="InterPro"/>
</dbReference>
<dbReference type="Pfam" id="PF00126">
    <property type="entry name" value="HTH_1"/>
    <property type="match status" value="1"/>
</dbReference>
<reference evidence="8 9" key="1">
    <citation type="submission" date="2016-10" db="EMBL/GenBank/DDBJ databases">
        <authorList>
            <person name="de Groot N.N."/>
        </authorList>
    </citation>
    <scope>NUCLEOTIDE SEQUENCE [LARGE SCALE GENOMIC DNA]</scope>
    <source>
        <strain evidence="8 9">GAS522</strain>
    </source>
</reference>
<evidence type="ECO:0000259" key="7">
    <source>
        <dbReference type="PROSITE" id="PS50931"/>
    </source>
</evidence>
<dbReference type="PRINTS" id="PR00039">
    <property type="entry name" value="HTHLYSR"/>
</dbReference>
<evidence type="ECO:0000313" key="9">
    <source>
        <dbReference type="Proteomes" id="UP000183208"/>
    </source>
</evidence>
<dbReference type="InterPro" id="IPR050389">
    <property type="entry name" value="LysR-type_TF"/>
</dbReference>
<dbReference type="AlphaFoldDB" id="A0A1M7DRU1"/>
<dbReference type="InterPro" id="IPR037402">
    <property type="entry name" value="YidZ_PBP2"/>
</dbReference>
<dbReference type="CDD" id="cd08417">
    <property type="entry name" value="PBP2_Nitroaromatics_like"/>
    <property type="match status" value="1"/>
</dbReference>
<dbReference type="Proteomes" id="UP000183208">
    <property type="component" value="Unassembled WGS sequence"/>
</dbReference>
<comment type="similarity">
    <text evidence="2">Belongs to the LysR transcriptional regulatory family.</text>
</comment>
<gene>
    <name evidence="8" type="ORF">SAMN05444171_5429</name>
</gene>
<evidence type="ECO:0000313" key="8">
    <source>
        <dbReference type="EMBL" id="SED86077.1"/>
    </source>
</evidence>
<keyword evidence="6" id="KW-0804">Transcription</keyword>
<keyword evidence="4" id="KW-0805">Transcription regulation</keyword>
<dbReference type="RefSeq" id="WP_074825544.1">
    <property type="nucleotide sequence ID" value="NZ_LT670845.1"/>
</dbReference>
<proteinExistence type="inferred from homology"/>
<evidence type="ECO:0000256" key="3">
    <source>
        <dbReference type="ARBA" id="ARBA00022458"/>
    </source>
</evidence>
<feature type="domain" description="HTH lysR-type" evidence="7">
    <location>
        <begin position="11"/>
        <end position="68"/>
    </location>
</feature>
<dbReference type="InterPro" id="IPR036390">
    <property type="entry name" value="WH_DNA-bd_sf"/>
</dbReference>
<accession>A0A1M7DRU1</accession>
<dbReference type="SUPFAM" id="SSF46785">
    <property type="entry name" value="Winged helix' DNA-binding domain"/>
    <property type="match status" value="1"/>
</dbReference>
<dbReference type="SUPFAM" id="SSF53850">
    <property type="entry name" value="Periplasmic binding protein-like II"/>
    <property type="match status" value="1"/>
</dbReference>
<dbReference type="Gene3D" id="1.10.10.10">
    <property type="entry name" value="Winged helix-like DNA-binding domain superfamily/Winged helix DNA-binding domain"/>
    <property type="match status" value="1"/>
</dbReference>
<dbReference type="Gene3D" id="3.40.190.10">
    <property type="entry name" value="Periplasmic binding protein-like II"/>
    <property type="match status" value="2"/>
</dbReference>
<dbReference type="PANTHER" id="PTHR30118:SF15">
    <property type="entry name" value="TRANSCRIPTIONAL REGULATORY PROTEIN"/>
    <property type="match status" value="1"/>
</dbReference>
<keyword evidence="5" id="KW-0238">DNA-binding</keyword>
<keyword evidence="3" id="KW-0536">Nodulation</keyword>
<name>A0A1M7DRU1_9BRAD</name>
<dbReference type="InterPro" id="IPR005119">
    <property type="entry name" value="LysR_subst-bd"/>
</dbReference>
<evidence type="ECO:0000256" key="6">
    <source>
        <dbReference type="ARBA" id="ARBA00023163"/>
    </source>
</evidence>
<protein>
    <submittedName>
        <fullName evidence="8">Transcriptional regulator, LysR family</fullName>
    </submittedName>
</protein>
<dbReference type="PANTHER" id="PTHR30118">
    <property type="entry name" value="HTH-TYPE TRANSCRIPTIONAL REGULATOR LEUO-RELATED"/>
    <property type="match status" value="1"/>
</dbReference>
<evidence type="ECO:0000256" key="1">
    <source>
        <dbReference type="ARBA" id="ARBA00003502"/>
    </source>
</evidence>
<dbReference type="InterPro" id="IPR000847">
    <property type="entry name" value="LysR_HTH_N"/>
</dbReference>
<evidence type="ECO:0000256" key="2">
    <source>
        <dbReference type="ARBA" id="ARBA00009437"/>
    </source>
</evidence>
<dbReference type="PROSITE" id="PS50931">
    <property type="entry name" value="HTH_LYSR"/>
    <property type="match status" value="1"/>
</dbReference>
<dbReference type="InterPro" id="IPR036388">
    <property type="entry name" value="WH-like_DNA-bd_sf"/>
</dbReference>